<feature type="transmembrane region" description="Helical" evidence="1">
    <location>
        <begin position="12"/>
        <end position="36"/>
    </location>
</feature>
<dbReference type="AlphaFoldDB" id="A0A9D3S9R3"/>
<sequence>MQSLISPVTKAILVALFIFAILLILYVILWISQVFFSIRCDSFKTPGLRITVPCHGEAEGKALFPECHSDSRGSAVAPAPCTVWEFDFQLHPAASSPWGFLPAV</sequence>
<keyword evidence="1" id="KW-1133">Transmembrane helix</keyword>
<protein>
    <submittedName>
        <fullName evidence="2">Uncharacterized protein</fullName>
    </submittedName>
</protein>
<gene>
    <name evidence="2" type="ORF">KOW79_020818</name>
</gene>
<name>A0A9D3S9R3_9TELE</name>
<accession>A0A9D3S9R3</accession>
<dbReference type="EMBL" id="JAHKSW010000026">
    <property type="protein sequence ID" value="KAG7315952.1"/>
    <property type="molecule type" value="Genomic_DNA"/>
</dbReference>
<organism evidence="2 3">
    <name type="scientific">Hemibagrus wyckioides</name>
    <dbReference type="NCBI Taxonomy" id="337641"/>
    <lineage>
        <taxon>Eukaryota</taxon>
        <taxon>Metazoa</taxon>
        <taxon>Chordata</taxon>
        <taxon>Craniata</taxon>
        <taxon>Vertebrata</taxon>
        <taxon>Euteleostomi</taxon>
        <taxon>Actinopterygii</taxon>
        <taxon>Neopterygii</taxon>
        <taxon>Teleostei</taxon>
        <taxon>Ostariophysi</taxon>
        <taxon>Siluriformes</taxon>
        <taxon>Bagridae</taxon>
        <taxon>Hemibagrus</taxon>
    </lineage>
</organism>
<keyword evidence="3" id="KW-1185">Reference proteome</keyword>
<keyword evidence="1" id="KW-0472">Membrane</keyword>
<reference evidence="2 3" key="1">
    <citation type="submission" date="2021-06" db="EMBL/GenBank/DDBJ databases">
        <title>Chromosome-level genome assembly of the red-tail catfish (Hemibagrus wyckioides).</title>
        <authorList>
            <person name="Shao F."/>
        </authorList>
    </citation>
    <scope>NUCLEOTIDE SEQUENCE [LARGE SCALE GENOMIC DNA]</scope>
    <source>
        <strain evidence="2">EC202008001</strain>
        <tissue evidence="2">Blood</tissue>
    </source>
</reference>
<evidence type="ECO:0000313" key="2">
    <source>
        <dbReference type="EMBL" id="KAG7315952.1"/>
    </source>
</evidence>
<comment type="caution">
    <text evidence="2">The sequence shown here is derived from an EMBL/GenBank/DDBJ whole genome shotgun (WGS) entry which is preliminary data.</text>
</comment>
<proteinExistence type="predicted"/>
<evidence type="ECO:0000256" key="1">
    <source>
        <dbReference type="SAM" id="Phobius"/>
    </source>
</evidence>
<keyword evidence="1" id="KW-0812">Transmembrane</keyword>
<dbReference type="Proteomes" id="UP000824219">
    <property type="component" value="Linkage Group LG26"/>
</dbReference>
<evidence type="ECO:0000313" key="3">
    <source>
        <dbReference type="Proteomes" id="UP000824219"/>
    </source>
</evidence>